<accession>A0A1M6J0V3</accession>
<dbReference type="AlphaFoldDB" id="A0A1M6J0V3"/>
<reference evidence="1 2" key="1">
    <citation type="submission" date="2016-11" db="EMBL/GenBank/DDBJ databases">
        <authorList>
            <person name="Jaros S."/>
            <person name="Januszkiewicz K."/>
            <person name="Wedrychowicz H."/>
        </authorList>
    </citation>
    <scope>NUCLEOTIDE SEQUENCE [LARGE SCALE GENOMIC DNA]</scope>
    <source>
        <strain evidence="1 2">DSM 15970</strain>
    </source>
</reference>
<organism evidence="1 2">
    <name type="scientific">Parasporobacterium paucivorans DSM 15970</name>
    <dbReference type="NCBI Taxonomy" id="1122934"/>
    <lineage>
        <taxon>Bacteria</taxon>
        <taxon>Bacillati</taxon>
        <taxon>Bacillota</taxon>
        <taxon>Clostridia</taxon>
        <taxon>Lachnospirales</taxon>
        <taxon>Lachnospiraceae</taxon>
        <taxon>Parasporobacterium</taxon>
    </lineage>
</organism>
<dbReference type="RefSeq" id="WP_178138580.1">
    <property type="nucleotide sequence ID" value="NZ_FQYT01000020.1"/>
</dbReference>
<protein>
    <submittedName>
        <fullName evidence="1">Uncharacterized protein</fullName>
    </submittedName>
</protein>
<dbReference type="EMBL" id="FQYT01000020">
    <property type="protein sequence ID" value="SHJ40295.1"/>
    <property type="molecule type" value="Genomic_DNA"/>
</dbReference>
<evidence type="ECO:0000313" key="1">
    <source>
        <dbReference type="EMBL" id="SHJ40295.1"/>
    </source>
</evidence>
<name>A0A1M6J0V3_9FIRM</name>
<sequence length="52" mass="6049">MKVKYLGESDPVALINGKIYEATATEHNCYRVMDEEDEDYLYPTDAFELVEE</sequence>
<proteinExistence type="predicted"/>
<keyword evidence="2" id="KW-1185">Reference proteome</keyword>
<dbReference type="Proteomes" id="UP000184342">
    <property type="component" value="Unassembled WGS sequence"/>
</dbReference>
<evidence type="ECO:0000313" key="2">
    <source>
        <dbReference type="Proteomes" id="UP000184342"/>
    </source>
</evidence>
<gene>
    <name evidence="1" type="ORF">SAMN02745691_01889</name>
</gene>